<dbReference type="InterPro" id="IPR031817">
    <property type="entry name" value="DotD"/>
</dbReference>
<dbReference type="STRING" id="1225476.A1D18_00740"/>
<dbReference type="EMBL" id="LUKY01000027">
    <property type="protein sequence ID" value="OIZ96140.1"/>
    <property type="molecule type" value="Genomic_DNA"/>
</dbReference>
<keyword evidence="2" id="KW-1185">Reference proteome</keyword>
<dbReference type="AlphaFoldDB" id="A0A1J8P8Q9"/>
<dbReference type="InterPro" id="IPR038140">
    <property type="entry name" value="DotD_sf"/>
</dbReference>
<comment type="caution">
    <text evidence="1">The sequence shown here is derived from an EMBL/GenBank/DDBJ whole genome shotgun (WGS) entry which is preliminary data.</text>
</comment>
<dbReference type="NCBIfam" id="NF033882">
    <property type="entry name" value="T4SS_lipo_DotD"/>
    <property type="match status" value="1"/>
</dbReference>
<evidence type="ECO:0000313" key="1">
    <source>
        <dbReference type="EMBL" id="OIZ96140.1"/>
    </source>
</evidence>
<evidence type="ECO:0000313" key="2">
    <source>
        <dbReference type="Proteomes" id="UP000183924"/>
    </source>
</evidence>
<dbReference type="Gene3D" id="3.55.50.60">
    <property type="entry name" value="DotD protein"/>
    <property type="match status" value="1"/>
</dbReference>
<organism evidence="1 2">
    <name type="scientific">Candidatus Rickettsiella isopodorum</name>
    <dbReference type="NCBI Taxonomy" id="1225476"/>
    <lineage>
        <taxon>Bacteria</taxon>
        <taxon>Pseudomonadati</taxon>
        <taxon>Pseudomonadota</taxon>
        <taxon>Gammaproteobacteria</taxon>
        <taxon>Legionellales</taxon>
        <taxon>Coxiellaceae</taxon>
        <taxon>Rickettsiella</taxon>
    </lineage>
</organism>
<name>A0A1J8P8Q9_9COXI</name>
<proteinExistence type="predicted"/>
<evidence type="ECO:0008006" key="3">
    <source>
        <dbReference type="Google" id="ProtNLM"/>
    </source>
</evidence>
<protein>
    <recommendedName>
        <fullName evidence="3">Lipoprotein DotD</fullName>
    </recommendedName>
</protein>
<reference evidence="1 2" key="1">
    <citation type="submission" date="2016-03" db="EMBL/GenBank/DDBJ databases">
        <title>Comparative genomics of Rickettsiella.</title>
        <authorList>
            <person name="Chandler C."/>
            <person name="Wang Y."/>
        </authorList>
    </citation>
    <scope>NUCLEOTIDE SEQUENCE [LARGE SCALE GENOMIC DNA]</scope>
    <source>
        <strain evidence="1 2">RCFS May 2013</strain>
    </source>
</reference>
<dbReference type="Proteomes" id="UP000183924">
    <property type="component" value="Unassembled WGS sequence"/>
</dbReference>
<sequence length="155" mass="16610">MALFVSLLSGCASQNLPNSITPTINTGSDDASIKLAEAARSVSQSLNELKELEKASSPPISKPLPYPSSSGLEKTIASVDWSGPIEPLLQRIAKLAHFHLEVIGKCPAVPVLVTISSQNTPLNYIIRNANLQAGEKANIFVYPGIKTIELRYAKN</sequence>
<gene>
    <name evidence="1" type="ORF">A1D18_00740</name>
</gene>
<accession>A0A1J8P8Q9</accession>
<dbReference type="Pfam" id="PF16816">
    <property type="entry name" value="DotD"/>
    <property type="match status" value="1"/>
</dbReference>